<sequence>MSRFIWFGALAVLLDTGSFTVEAVTHLDQKARTHSLALTEQDNHTLPNGTAILNVTEESSTYTEAEKAVIEVILEHAPLFVRQDVAMVARQEAAKIQEGLVAVTNDLKKSASDLFDDFKVGLRSNFFESEQFRNWDKSIEDSPTKDEIMLSVLNEKICPTEKVRNELLADKGDGSSNNPTKRKDTLAIRQRFDAVLLDQWIHKDQDPVIAKSQRSTLMRWFISKNIEERHDAIELLMTTLLNKGITRRYLAISKSFDSSSDVVGEILFFAKQVDESWVKWAKDSIARIDNIFQNVDSFLSSKPVKKWYEIVSQFVEKPQELLLSELVRRWDKTFVTRQLYQLLIKDPIDYDLSHLSVVEVEDEGYLLPLLNAVMNQQTKEPEKVLKLEDRS</sequence>
<reference evidence="3" key="1">
    <citation type="submission" date="2014-09" db="EMBL/GenBank/DDBJ databases">
        <authorList>
            <person name="Sharma Rahul"/>
            <person name="Thines Marco"/>
        </authorList>
    </citation>
    <scope>NUCLEOTIDE SEQUENCE [LARGE SCALE GENOMIC DNA]</scope>
</reference>
<dbReference type="AlphaFoldDB" id="A0A0P1B6Q0"/>
<accession>A0A0P1B6Q0</accession>
<organism evidence="2 3">
    <name type="scientific">Plasmopara halstedii</name>
    <name type="common">Downy mildew of sunflower</name>
    <dbReference type="NCBI Taxonomy" id="4781"/>
    <lineage>
        <taxon>Eukaryota</taxon>
        <taxon>Sar</taxon>
        <taxon>Stramenopiles</taxon>
        <taxon>Oomycota</taxon>
        <taxon>Peronosporomycetes</taxon>
        <taxon>Peronosporales</taxon>
        <taxon>Peronosporaceae</taxon>
        <taxon>Plasmopara</taxon>
    </lineage>
</organism>
<name>A0A0P1B6Q0_PLAHL</name>
<evidence type="ECO:0008006" key="4">
    <source>
        <dbReference type="Google" id="ProtNLM"/>
    </source>
</evidence>
<evidence type="ECO:0000313" key="2">
    <source>
        <dbReference type="EMBL" id="CEG50162.1"/>
    </source>
</evidence>
<evidence type="ECO:0000313" key="3">
    <source>
        <dbReference type="Proteomes" id="UP000054928"/>
    </source>
</evidence>
<feature type="chain" id="PRO_5006059226" description="RxLR-like protein" evidence="1">
    <location>
        <begin position="24"/>
        <end position="391"/>
    </location>
</feature>
<dbReference type="RefSeq" id="XP_024586531.1">
    <property type="nucleotide sequence ID" value="XM_024721431.1"/>
</dbReference>
<feature type="signal peptide" evidence="1">
    <location>
        <begin position="1"/>
        <end position="23"/>
    </location>
</feature>
<evidence type="ECO:0000256" key="1">
    <source>
        <dbReference type="SAM" id="SignalP"/>
    </source>
</evidence>
<keyword evidence="3" id="KW-1185">Reference proteome</keyword>
<dbReference type="EMBL" id="CCYD01003101">
    <property type="protein sequence ID" value="CEG50162.1"/>
    <property type="molecule type" value="Genomic_DNA"/>
</dbReference>
<keyword evidence="1" id="KW-0732">Signal</keyword>
<protein>
    <recommendedName>
        <fullName evidence="4">RxLR-like protein</fullName>
    </recommendedName>
</protein>
<dbReference type="Proteomes" id="UP000054928">
    <property type="component" value="Unassembled WGS sequence"/>
</dbReference>
<proteinExistence type="predicted"/>
<dbReference type="GeneID" id="36402942"/>